<organism evidence="6 7">
    <name type="scientific">Phialemonium atrogriseum</name>
    <dbReference type="NCBI Taxonomy" id="1093897"/>
    <lineage>
        <taxon>Eukaryota</taxon>
        <taxon>Fungi</taxon>
        <taxon>Dikarya</taxon>
        <taxon>Ascomycota</taxon>
        <taxon>Pezizomycotina</taxon>
        <taxon>Sordariomycetes</taxon>
        <taxon>Sordariomycetidae</taxon>
        <taxon>Cephalothecales</taxon>
        <taxon>Cephalothecaceae</taxon>
        <taxon>Phialemonium</taxon>
    </lineage>
</organism>
<dbReference type="Pfam" id="PF07946">
    <property type="entry name" value="CCDC47"/>
    <property type="match status" value="1"/>
</dbReference>
<feature type="compositionally biased region" description="Basic and acidic residues" evidence="5">
    <location>
        <begin position="422"/>
        <end position="438"/>
    </location>
</feature>
<name>A0AAJ0C5C1_9PEZI</name>
<evidence type="ECO:0000313" key="7">
    <source>
        <dbReference type="Proteomes" id="UP001244011"/>
    </source>
</evidence>
<dbReference type="AlphaFoldDB" id="A0AAJ0C5C1"/>
<keyword evidence="4" id="KW-0472">Membrane</keyword>
<dbReference type="RefSeq" id="XP_060285491.1">
    <property type="nucleotide sequence ID" value="XM_060432703.1"/>
</dbReference>
<evidence type="ECO:0000256" key="5">
    <source>
        <dbReference type="SAM" id="MobiDB-lite"/>
    </source>
</evidence>
<dbReference type="EMBL" id="MU839003">
    <property type="protein sequence ID" value="KAK1769278.1"/>
    <property type="molecule type" value="Genomic_DNA"/>
</dbReference>
<dbReference type="GO" id="GO:0016020">
    <property type="term" value="C:membrane"/>
    <property type="evidence" value="ECO:0007669"/>
    <property type="project" value="UniProtKB-SubCell"/>
</dbReference>
<evidence type="ECO:0000256" key="3">
    <source>
        <dbReference type="ARBA" id="ARBA00022989"/>
    </source>
</evidence>
<evidence type="ECO:0000256" key="2">
    <source>
        <dbReference type="ARBA" id="ARBA00022692"/>
    </source>
</evidence>
<gene>
    <name evidence="6" type="ORF">QBC33DRAFT_618117</name>
</gene>
<keyword evidence="7" id="KW-1185">Reference proteome</keyword>
<accession>A0AAJ0C5C1</accession>
<evidence type="ECO:0000256" key="4">
    <source>
        <dbReference type="ARBA" id="ARBA00023136"/>
    </source>
</evidence>
<evidence type="ECO:0000256" key="1">
    <source>
        <dbReference type="ARBA" id="ARBA00004167"/>
    </source>
</evidence>
<proteinExistence type="predicted"/>
<dbReference type="GO" id="GO:0005509">
    <property type="term" value="F:calcium ion binding"/>
    <property type="evidence" value="ECO:0007669"/>
    <property type="project" value="InterPro"/>
</dbReference>
<reference evidence="6" key="1">
    <citation type="submission" date="2023-06" db="EMBL/GenBank/DDBJ databases">
        <title>Genome-scale phylogeny and comparative genomics of the fungal order Sordariales.</title>
        <authorList>
            <consortium name="Lawrence Berkeley National Laboratory"/>
            <person name="Hensen N."/>
            <person name="Bonometti L."/>
            <person name="Westerberg I."/>
            <person name="Brannstrom I.O."/>
            <person name="Guillou S."/>
            <person name="Cros-Aarteil S."/>
            <person name="Calhoun S."/>
            <person name="Haridas S."/>
            <person name="Kuo A."/>
            <person name="Mondo S."/>
            <person name="Pangilinan J."/>
            <person name="Riley R."/>
            <person name="Labutti K."/>
            <person name="Andreopoulos B."/>
            <person name="Lipzen A."/>
            <person name="Chen C."/>
            <person name="Yanf M."/>
            <person name="Daum C."/>
            <person name="Ng V."/>
            <person name="Clum A."/>
            <person name="Steindorff A."/>
            <person name="Ohm R."/>
            <person name="Martin F."/>
            <person name="Silar P."/>
            <person name="Natvig D."/>
            <person name="Lalanne C."/>
            <person name="Gautier V."/>
            <person name="Ament-Velasquez S.L."/>
            <person name="Kruys A."/>
            <person name="Hutchinson M.I."/>
            <person name="Powell A.J."/>
            <person name="Barry K."/>
            <person name="Miller A.N."/>
            <person name="Grigoriev I.V."/>
            <person name="Debuchy R."/>
            <person name="Gladieux P."/>
            <person name="Thoren M.H."/>
            <person name="Johannesson H."/>
        </authorList>
    </citation>
    <scope>NUCLEOTIDE SEQUENCE</scope>
    <source>
        <strain evidence="6">8032-3</strain>
    </source>
</reference>
<keyword evidence="3" id="KW-1133">Transmembrane helix</keyword>
<dbReference type="GO" id="GO:0005783">
    <property type="term" value="C:endoplasmic reticulum"/>
    <property type="evidence" value="ECO:0007669"/>
    <property type="project" value="InterPro"/>
</dbReference>
<dbReference type="GeneID" id="85315890"/>
<evidence type="ECO:0000313" key="6">
    <source>
        <dbReference type="EMBL" id="KAK1769278.1"/>
    </source>
</evidence>
<dbReference type="PANTHER" id="PTHR12883:SF0">
    <property type="entry name" value="PAT COMPLEX SUBUNIT CCDC47"/>
    <property type="match status" value="1"/>
</dbReference>
<dbReference type="Proteomes" id="UP001244011">
    <property type="component" value="Unassembled WGS sequence"/>
</dbReference>
<dbReference type="GO" id="GO:0032469">
    <property type="term" value="P:endoplasmic reticulum calcium ion homeostasis"/>
    <property type="evidence" value="ECO:0007669"/>
    <property type="project" value="InterPro"/>
</dbReference>
<keyword evidence="2" id="KW-0812">Transmembrane</keyword>
<comment type="caution">
    <text evidence="6">The sequence shown here is derived from an EMBL/GenBank/DDBJ whole genome shotgun (WGS) entry which is preliminary data.</text>
</comment>
<comment type="subcellular location">
    <subcellularLocation>
        <location evidence="1">Membrane</location>
        <topology evidence="1">Single-pass membrane protein</topology>
    </subcellularLocation>
</comment>
<sequence>MAQVFKDLFGGGKSVASPVPSADSDFADFAGAPDPAPGSFNPVPNAPVAPGVAATARPYSKWYNVHERHSLSEFKIEGGIMAVIAFILLLHLIGSRLNRSKARKWASAHAAPLASEFAVVGFEGFSPAHADKSGAELVQALEDANIQRGNSILKEKSLFEFATYATGRQNVAFLDAKLTLRKRFNPVVMIIESVLGFFAETFAAPEEALDAVLYPFDGMEAATVPGLPGAAELKAKDNKSTFDGFVWALVNKEKMREIRDDRYDISITTTKDHAKLPAWLTVMTESAEVTDVLLTPELIKAAEAAGELLDYLIVSDQPVEKPTTLDETKPRKRIFLRYRLPSNDDYEPLVPIFNYFMRISDHLVKSAHFRPEVNRKLKVVREENVKQIKRAEDDEKAEERALEREKAKKAKRDQELSLLDAKAQKKYLEKERDREQRKSMKKQTSRM</sequence>
<protein>
    <submittedName>
        <fullName evidence="6">DUF1682 domain protein</fullName>
    </submittedName>
</protein>
<dbReference type="InterPro" id="IPR012879">
    <property type="entry name" value="CCDC47"/>
</dbReference>
<feature type="region of interest" description="Disordered" evidence="5">
    <location>
        <begin position="390"/>
        <end position="447"/>
    </location>
</feature>
<feature type="compositionally biased region" description="Basic and acidic residues" evidence="5">
    <location>
        <begin position="390"/>
        <end position="406"/>
    </location>
</feature>
<dbReference type="PANTHER" id="PTHR12883">
    <property type="entry name" value="ADIPOCYTE-SPECIFIC PROTEIN 4-RELATED"/>
    <property type="match status" value="1"/>
</dbReference>